<sequence length="343" mass="39005">MRRSQKTNPPSTAQRTRKLLNSSRRTLRRQGDLPDPIADTQFTSILPDAANLLQMIAALPQKGDLSTLLADIKQSQQQETLVLQNEIQGLHTKLQDLECRHSDLSHVVKANSGRLSTQARHIFNPCRLQEDAENRSCHCNLRIRGIPANIANADLRQNLMGLFQHLLDQEPGTDILIDRLHRVSCGQPNKPKDVLCAFHSFSVKEKILRRARELKELLLEDTAIEIYQDLAYTTVLQCRMLRNVRLSSPHWRSAPDHLRELNIHYKWGFPFALFVHKDSKTFILKEPADLVPFSLGLPPIDIQDWNWFVCPDEPSADAPTVSTEPPIRGKDLDPQIPATPDLT</sequence>
<gene>
    <name evidence="2" type="ORF">XELAEV_18038911mg</name>
</gene>
<evidence type="ECO:0000256" key="1">
    <source>
        <dbReference type="SAM" id="MobiDB-lite"/>
    </source>
</evidence>
<reference evidence="3" key="1">
    <citation type="journal article" date="2016" name="Nature">
        <title>Genome evolution in the allotetraploid frog Xenopus laevis.</title>
        <authorList>
            <person name="Session A.M."/>
            <person name="Uno Y."/>
            <person name="Kwon T."/>
            <person name="Chapman J.A."/>
            <person name="Toyoda A."/>
            <person name="Takahashi S."/>
            <person name="Fukui A."/>
            <person name="Hikosaka A."/>
            <person name="Suzuki A."/>
            <person name="Kondo M."/>
            <person name="van Heeringen S.J."/>
            <person name="Quigley I."/>
            <person name="Heinz S."/>
            <person name="Ogino H."/>
            <person name="Ochi H."/>
            <person name="Hellsten U."/>
            <person name="Lyons J.B."/>
            <person name="Simakov O."/>
            <person name="Putnam N."/>
            <person name="Stites J."/>
            <person name="Kuroki Y."/>
            <person name="Tanaka T."/>
            <person name="Michiue T."/>
            <person name="Watanabe M."/>
            <person name="Bogdanovic O."/>
            <person name="Lister R."/>
            <person name="Georgiou G."/>
            <person name="Paranjpe S.S."/>
            <person name="van Kruijsbergen I."/>
            <person name="Shu S."/>
            <person name="Carlson J."/>
            <person name="Kinoshita T."/>
            <person name="Ohta Y."/>
            <person name="Mawaribuchi S."/>
            <person name="Jenkins J."/>
            <person name="Grimwood J."/>
            <person name="Schmutz J."/>
            <person name="Mitros T."/>
            <person name="Mozaffari S.V."/>
            <person name="Suzuki Y."/>
            <person name="Haramoto Y."/>
            <person name="Yamamoto T.S."/>
            <person name="Takagi C."/>
            <person name="Heald R."/>
            <person name="Miller K."/>
            <person name="Haudenschild C."/>
            <person name="Kitzman J."/>
            <person name="Nakayama T."/>
            <person name="Izutsu Y."/>
            <person name="Robert J."/>
            <person name="Fortriede J."/>
            <person name="Burns K."/>
            <person name="Lotay V."/>
            <person name="Karimi K."/>
            <person name="Yasuoka Y."/>
            <person name="Dichmann D.S."/>
            <person name="Flajnik M.F."/>
            <person name="Houston D.W."/>
            <person name="Shendure J."/>
            <person name="DuPasquier L."/>
            <person name="Vize P.D."/>
            <person name="Zorn A.M."/>
            <person name="Ito M."/>
            <person name="Marcotte E.M."/>
            <person name="Wallingford J.B."/>
            <person name="Ito Y."/>
            <person name="Asashima M."/>
            <person name="Ueno N."/>
            <person name="Matsuda Y."/>
            <person name="Veenstra G.J."/>
            <person name="Fujiyama A."/>
            <person name="Harland R.M."/>
            <person name="Taira M."/>
            <person name="Rokhsar D.S."/>
        </authorList>
    </citation>
    <scope>NUCLEOTIDE SEQUENCE [LARGE SCALE GENOMIC DNA]</scope>
    <source>
        <strain evidence="3">J</strain>
    </source>
</reference>
<evidence type="ECO:0000313" key="2">
    <source>
        <dbReference type="EMBL" id="OCT67610.1"/>
    </source>
</evidence>
<dbReference type="Proteomes" id="UP000694892">
    <property type="component" value="Chromosome 8L"/>
</dbReference>
<dbReference type="Gene3D" id="3.30.70.1820">
    <property type="entry name" value="L1 transposable element, RRM domain"/>
    <property type="match status" value="1"/>
</dbReference>
<proteinExistence type="predicted"/>
<name>A0A974H7Q3_XENLA</name>
<evidence type="ECO:0000313" key="3">
    <source>
        <dbReference type="Proteomes" id="UP000694892"/>
    </source>
</evidence>
<organism evidence="2 3">
    <name type="scientific">Xenopus laevis</name>
    <name type="common">African clawed frog</name>
    <dbReference type="NCBI Taxonomy" id="8355"/>
    <lineage>
        <taxon>Eukaryota</taxon>
        <taxon>Metazoa</taxon>
        <taxon>Chordata</taxon>
        <taxon>Craniata</taxon>
        <taxon>Vertebrata</taxon>
        <taxon>Euteleostomi</taxon>
        <taxon>Amphibia</taxon>
        <taxon>Batrachia</taxon>
        <taxon>Anura</taxon>
        <taxon>Pipoidea</taxon>
        <taxon>Pipidae</taxon>
        <taxon>Xenopodinae</taxon>
        <taxon>Xenopus</taxon>
        <taxon>Xenopus</taxon>
    </lineage>
</organism>
<dbReference type="PANTHER" id="PTHR11505">
    <property type="entry name" value="L1 TRANSPOSABLE ELEMENT-RELATED"/>
    <property type="match status" value="1"/>
</dbReference>
<dbReference type="EMBL" id="CM004480">
    <property type="protein sequence ID" value="OCT67610.1"/>
    <property type="molecule type" value="Genomic_DNA"/>
</dbReference>
<feature type="region of interest" description="Disordered" evidence="1">
    <location>
        <begin position="315"/>
        <end position="343"/>
    </location>
</feature>
<dbReference type="AlphaFoldDB" id="A0A974H7Q3"/>
<accession>A0A974H7Q3</accession>
<protein>
    <submittedName>
        <fullName evidence="2">Uncharacterized protein</fullName>
    </submittedName>
</protein>
<dbReference type="InterPro" id="IPR004244">
    <property type="entry name" value="Transposase_22"/>
</dbReference>